<dbReference type="EMBL" id="CP104003">
    <property type="protein sequence ID" value="UWM53556.1"/>
    <property type="molecule type" value="Genomic_DNA"/>
</dbReference>
<dbReference type="KEGG" id="ssai:N0B31_15590"/>
<dbReference type="GO" id="GO:0005694">
    <property type="term" value="C:chromosome"/>
    <property type="evidence" value="ECO:0007669"/>
    <property type="project" value="InterPro"/>
</dbReference>
<dbReference type="InterPro" id="IPR049173">
    <property type="entry name" value="NucS_N_sf"/>
</dbReference>
<dbReference type="Pfam" id="PF01396">
    <property type="entry name" value="Zn_ribbon_Top1"/>
    <property type="match status" value="1"/>
</dbReference>
<evidence type="ECO:0000313" key="3">
    <source>
        <dbReference type="Proteomes" id="UP001057580"/>
    </source>
</evidence>
<dbReference type="GeneID" id="74943874"/>
<accession>A0A9E7R0Q9</accession>
<dbReference type="Gene3D" id="2.70.180.20">
    <property type="match status" value="1"/>
</dbReference>
<reference evidence="2" key="1">
    <citation type="submission" date="2022-09" db="EMBL/GenBank/DDBJ databases">
        <title>Diverse halophilic archaea isolated from saline environments.</title>
        <authorList>
            <person name="Cui H.-L."/>
        </authorList>
    </citation>
    <scope>NUCLEOTIDE SEQUENCE</scope>
    <source>
        <strain evidence="2">ZS-35-S2</strain>
    </source>
</reference>
<dbReference type="GO" id="GO:0003916">
    <property type="term" value="F:DNA topoisomerase activity"/>
    <property type="evidence" value="ECO:0007669"/>
    <property type="project" value="InterPro"/>
</dbReference>
<feature type="domain" description="DNA topoisomerase type IA zn finger" evidence="1">
    <location>
        <begin position="195"/>
        <end position="228"/>
    </location>
</feature>
<dbReference type="Proteomes" id="UP001057580">
    <property type="component" value="Chromosome"/>
</dbReference>
<protein>
    <submittedName>
        <fullName evidence="2">Topoisomerase DNA-binding C4 zinc finger domain-containing protein</fullName>
    </submittedName>
</protein>
<gene>
    <name evidence="2" type="ORF">N0B31_15590</name>
</gene>
<evidence type="ECO:0000313" key="2">
    <source>
        <dbReference type="EMBL" id="UWM53556.1"/>
    </source>
</evidence>
<organism evidence="2 3">
    <name type="scientific">Salinirubellus salinus</name>
    <dbReference type="NCBI Taxonomy" id="1364945"/>
    <lineage>
        <taxon>Archaea</taxon>
        <taxon>Methanobacteriati</taxon>
        <taxon>Methanobacteriota</taxon>
        <taxon>Stenosarchaea group</taxon>
        <taxon>Halobacteria</taxon>
        <taxon>Halobacteriales</taxon>
        <taxon>Natronomonadaceae</taxon>
        <taxon>Salinirubellus</taxon>
    </lineage>
</organism>
<keyword evidence="3" id="KW-1185">Reference proteome</keyword>
<keyword evidence="2" id="KW-0238">DNA-binding</keyword>
<dbReference type="InterPro" id="IPR013498">
    <property type="entry name" value="Topo_IA_Znf"/>
</dbReference>
<dbReference type="AlphaFoldDB" id="A0A9E7R0Q9"/>
<dbReference type="RefSeq" id="WP_260592550.1">
    <property type="nucleotide sequence ID" value="NZ_CP104003.1"/>
</dbReference>
<evidence type="ECO:0000259" key="1">
    <source>
        <dbReference type="Pfam" id="PF01396"/>
    </source>
</evidence>
<name>A0A9E7R0Q9_9EURY</name>
<dbReference type="GO" id="GO:0006265">
    <property type="term" value="P:DNA topological change"/>
    <property type="evidence" value="ECO:0007669"/>
    <property type="project" value="InterPro"/>
</dbReference>
<proteinExistence type="predicted"/>
<sequence>MSDPSHTRVLAGDCTTTFVDASDETRQRGRSVVVVKPDRTVLVHDEDGYQPAAWLTRPDALHVAEDPTVLTATDGKQYVRVTVHDAAVDREVPVSPVGVPVGTCPGVESPGDGTDDCDAGGECDGVLVRARGAVHCTDCDRRHGLPAGASVDDSTCACGLPRCRVNRGREFEVCLDRTCESLADAVREAFDRAWDCPGCGGDLRVVEKGGILVGCDAYPECDTTYSFPTGLAVGTCACGLPTFETGRGERCLDGRCEAEVPA</sequence>
<dbReference type="GO" id="GO:0003677">
    <property type="term" value="F:DNA binding"/>
    <property type="evidence" value="ECO:0007669"/>
    <property type="project" value="UniProtKB-KW"/>
</dbReference>